<dbReference type="RefSeq" id="WP_236340817.1">
    <property type="nucleotide sequence ID" value="NZ_CAKMMF010000009.1"/>
</dbReference>
<dbReference type="Proteomes" id="UP000838686">
    <property type="component" value="Unassembled WGS sequence"/>
</dbReference>
<feature type="transmembrane region" description="Helical" evidence="1">
    <location>
        <begin position="39"/>
        <end position="58"/>
    </location>
</feature>
<accession>A0ABM9C5R6</accession>
<feature type="transmembrane region" description="Helical" evidence="1">
    <location>
        <begin position="118"/>
        <end position="141"/>
    </location>
</feature>
<name>A0ABM9C5R6_9BACL</name>
<protein>
    <submittedName>
        <fullName evidence="2">Uncharacterized protein</fullName>
    </submittedName>
</protein>
<keyword evidence="1" id="KW-1133">Transmembrane helix</keyword>
<keyword evidence="1" id="KW-0812">Transmembrane</keyword>
<proteinExistence type="predicted"/>
<sequence>MEGSQLFEIQKLDGRPGSRYTVHYGEFQQFFKGNEPSPIQITASIVYCLCWMIFGYFTGYTRMRVFFTFLTLYWAVGAAYLIVAYYIDNFILSLPAVLIFVGPLYGLRYFVGGTYDLSLIFINITIVYGAGIIGFLLGYAINYAVKSKQ</sequence>
<dbReference type="EMBL" id="CAKMMF010000009">
    <property type="protein sequence ID" value="CAH1203450.1"/>
    <property type="molecule type" value="Genomic_DNA"/>
</dbReference>
<keyword evidence="1" id="KW-0472">Membrane</keyword>
<reference evidence="2" key="1">
    <citation type="submission" date="2022-01" db="EMBL/GenBank/DDBJ databases">
        <authorList>
            <person name="Criscuolo A."/>
        </authorList>
    </citation>
    <scope>NUCLEOTIDE SEQUENCE</scope>
    <source>
        <strain evidence="2">CIP111893</strain>
    </source>
</reference>
<feature type="transmembrane region" description="Helical" evidence="1">
    <location>
        <begin position="65"/>
        <end position="87"/>
    </location>
</feature>
<evidence type="ECO:0000313" key="2">
    <source>
        <dbReference type="EMBL" id="CAH1203450.1"/>
    </source>
</evidence>
<keyword evidence="3" id="KW-1185">Reference proteome</keyword>
<evidence type="ECO:0000256" key="1">
    <source>
        <dbReference type="SAM" id="Phobius"/>
    </source>
</evidence>
<gene>
    <name evidence="2" type="ORF">PAECIP111893_01970</name>
</gene>
<evidence type="ECO:0000313" key="3">
    <source>
        <dbReference type="Proteomes" id="UP000838686"/>
    </source>
</evidence>
<organism evidence="2 3">
    <name type="scientific">Paenibacillus plantiphilus</name>
    <dbReference type="NCBI Taxonomy" id="2905650"/>
    <lineage>
        <taxon>Bacteria</taxon>
        <taxon>Bacillati</taxon>
        <taxon>Bacillota</taxon>
        <taxon>Bacilli</taxon>
        <taxon>Bacillales</taxon>
        <taxon>Paenibacillaceae</taxon>
        <taxon>Paenibacillus</taxon>
    </lineage>
</organism>
<feature type="transmembrane region" description="Helical" evidence="1">
    <location>
        <begin position="93"/>
        <end position="111"/>
    </location>
</feature>
<comment type="caution">
    <text evidence="2">The sequence shown here is derived from an EMBL/GenBank/DDBJ whole genome shotgun (WGS) entry which is preliminary data.</text>
</comment>